<feature type="compositionally biased region" description="Basic and acidic residues" evidence="1">
    <location>
        <begin position="151"/>
        <end position="160"/>
    </location>
</feature>
<sequence length="653" mass="69982">MDPRFTPLHQELHNVQMEVKQVQFVQANHAERLMRLERRQTEDAAIKSVWNPSPFPSVLGGTPQHGPLQIPNNQVFDDFDDEQSQNLIGSLHLDADEEPTRRGAASRANSVRFDETTLHGSNWGQAGRQPGEFGPTRPSSGLSGPSLMERTYSHKSDGRHSSAGHSVHSFHSMASGRTSSLGLDLLLGARDDDEESSPIDIAGPPPGLMFLGSFPSIVRCWLTTQYSHDTLLYAVVCSGSQKSTVHYSLLKDLDLENDAHRNMSGILRIELPVYFAEATVSQHHSRSNSSQQQVPFINVDFEVTGVEQTDGSESRKDMRIFIGSDTLRANSADLLLSQNRMSLFGNGDDRDRLSVPFVRPEDESTYKHITTMNVVPEKPKLNASAPEFVSGDPRGGSVSAPEAEAVEEGVPQSEAETYELQSPFSAVTPPSAYASKSVETSLPSDSGSERQNKEASSSVTDSVGKENVGQGEDKRRESVAGIWGSWRQGATNGTESTQRENGLSGYQPAGGRAGRSMKILRPQKSVSLSTSTNRNGAPLEQSASTTSARTSGELRRKSQGGASILESNGTPAAATPPAVRWENMRRSVSSATPGPVAPSPLTASAADVKPKAPATRSNPVGGASAFSWMTPATGGVKSLDPAAGKPKTPATTA</sequence>
<gene>
    <name evidence="2" type="ORF">BD289DRAFT_167474</name>
</gene>
<evidence type="ECO:0000256" key="1">
    <source>
        <dbReference type="SAM" id="MobiDB-lite"/>
    </source>
</evidence>
<feature type="region of interest" description="Disordered" evidence="1">
    <location>
        <begin position="92"/>
        <end position="167"/>
    </location>
</feature>
<feature type="compositionally biased region" description="Low complexity" evidence="1">
    <location>
        <begin position="396"/>
        <end position="411"/>
    </location>
</feature>
<proteinExistence type="predicted"/>
<evidence type="ECO:0000313" key="2">
    <source>
        <dbReference type="EMBL" id="PSR93958.1"/>
    </source>
</evidence>
<feature type="compositionally biased region" description="Polar residues" evidence="1">
    <location>
        <begin position="524"/>
        <end position="550"/>
    </location>
</feature>
<organism evidence="2 3">
    <name type="scientific">Coniella lustricola</name>
    <dbReference type="NCBI Taxonomy" id="2025994"/>
    <lineage>
        <taxon>Eukaryota</taxon>
        <taxon>Fungi</taxon>
        <taxon>Dikarya</taxon>
        <taxon>Ascomycota</taxon>
        <taxon>Pezizomycotina</taxon>
        <taxon>Sordariomycetes</taxon>
        <taxon>Sordariomycetidae</taxon>
        <taxon>Diaporthales</taxon>
        <taxon>Schizoparmaceae</taxon>
        <taxon>Coniella</taxon>
    </lineage>
</organism>
<feature type="compositionally biased region" description="Polar residues" evidence="1">
    <location>
        <begin position="488"/>
        <end position="501"/>
    </location>
</feature>
<feature type="compositionally biased region" description="Low complexity" evidence="1">
    <location>
        <begin position="641"/>
        <end position="653"/>
    </location>
</feature>
<evidence type="ECO:0000313" key="3">
    <source>
        <dbReference type="Proteomes" id="UP000241462"/>
    </source>
</evidence>
<dbReference type="Proteomes" id="UP000241462">
    <property type="component" value="Unassembled WGS sequence"/>
</dbReference>
<dbReference type="AlphaFoldDB" id="A0A2T3AEA0"/>
<protein>
    <recommendedName>
        <fullName evidence="4">Ubiquitin carboxyl-terminal hydrolase 19</fullName>
    </recommendedName>
</protein>
<evidence type="ECO:0008006" key="4">
    <source>
        <dbReference type="Google" id="ProtNLM"/>
    </source>
</evidence>
<feature type="region of interest" description="Disordered" evidence="1">
    <location>
        <begin position="426"/>
        <end position="653"/>
    </location>
</feature>
<reference evidence="2 3" key="1">
    <citation type="journal article" date="2018" name="Mycol. Prog.">
        <title>Coniella lustricola, a new species from submerged detritus.</title>
        <authorList>
            <person name="Raudabaugh D.B."/>
            <person name="Iturriaga T."/>
            <person name="Carver A."/>
            <person name="Mondo S."/>
            <person name="Pangilinan J."/>
            <person name="Lipzen A."/>
            <person name="He G."/>
            <person name="Amirebrahimi M."/>
            <person name="Grigoriev I.V."/>
            <person name="Miller A.N."/>
        </authorList>
    </citation>
    <scope>NUCLEOTIDE SEQUENCE [LARGE SCALE GENOMIC DNA]</scope>
    <source>
        <strain evidence="2 3">B22-T-1</strain>
    </source>
</reference>
<dbReference type="InParanoid" id="A0A2T3AEA0"/>
<feature type="region of interest" description="Disordered" evidence="1">
    <location>
        <begin position="382"/>
        <end position="413"/>
    </location>
</feature>
<keyword evidence="3" id="KW-1185">Reference proteome</keyword>
<accession>A0A2T3AEA0</accession>
<feature type="compositionally biased region" description="Polar residues" evidence="1">
    <location>
        <begin position="437"/>
        <end position="446"/>
    </location>
</feature>
<dbReference type="EMBL" id="KZ678403">
    <property type="protein sequence ID" value="PSR93958.1"/>
    <property type="molecule type" value="Genomic_DNA"/>
</dbReference>
<dbReference type="OrthoDB" id="5369841at2759"/>
<name>A0A2T3AEA0_9PEZI</name>
<dbReference type="STRING" id="2025994.A0A2T3AEA0"/>